<reference evidence="2 3" key="1">
    <citation type="submission" date="2013-03" db="EMBL/GenBank/DDBJ databases">
        <title>Assembly of a new bacterial strain Brevibacillus borstelensis AK1.</title>
        <authorList>
            <person name="Rajan I."/>
            <person name="PoliReddy D."/>
            <person name="Sugumar T."/>
            <person name="Rathinam K."/>
            <person name="Alqarawi S."/>
            <person name="Khalil A.B."/>
            <person name="Sivakumar N."/>
        </authorList>
    </citation>
    <scope>NUCLEOTIDE SEQUENCE [LARGE SCALE GENOMIC DNA]</scope>
    <source>
        <strain evidence="2 3">AK1</strain>
    </source>
</reference>
<dbReference type="PATRIC" id="fig|1300222.3.peg.4178"/>
<dbReference type="Gene3D" id="1.10.10.60">
    <property type="entry name" value="Homeodomain-like"/>
    <property type="match status" value="1"/>
</dbReference>
<dbReference type="SUPFAM" id="SSF46689">
    <property type="entry name" value="Homeodomain-like"/>
    <property type="match status" value="1"/>
</dbReference>
<organism evidence="2 3">
    <name type="scientific">Brevibacillus borstelensis AK1</name>
    <dbReference type="NCBI Taxonomy" id="1300222"/>
    <lineage>
        <taxon>Bacteria</taxon>
        <taxon>Bacillati</taxon>
        <taxon>Bacillota</taxon>
        <taxon>Bacilli</taxon>
        <taxon>Bacillales</taxon>
        <taxon>Paenibacillaceae</taxon>
        <taxon>Brevibacillus</taxon>
    </lineage>
</organism>
<evidence type="ECO:0000313" key="3">
    <source>
        <dbReference type="Proteomes" id="UP000012081"/>
    </source>
</evidence>
<keyword evidence="3" id="KW-1185">Reference proteome</keyword>
<dbReference type="PANTHER" id="PTHR37812:SF1">
    <property type="entry name" value="MU-LIKE PROPHAGE FLUMU PROTEIN C"/>
    <property type="match status" value="1"/>
</dbReference>
<dbReference type="InterPro" id="IPR052411">
    <property type="entry name" value="c-mor_Regulatory_Protein"/>
</dbReference>
<dbReference type="STRING" id="1300222.I532_19891"/>
<sequence length="91" mass="10865">MKHEKAKNILPKHVIECIQQYIDGAYVYIPRKAEKRKAWGELTGVRAQLKIRNQNIYKSFLQGDSIAELSQRHYLTEQSIRRIIREEKKRL</sequence>
<dbReference type="Pfam" id="PF08765">
    <property type="entry name" value="Mor"/>
    <property type="match status" value="1"/>
</dbReference>
<dbReference type="PANTHER" id="PTHR37812">
    <property type="entry name" value="MU-LIKE PROPHAGE FLUMU PROTEIN C"/>
    <property type="match status" value="1"/>
</dbReference>
<protein>
    <recommendedName>
        <fullName evidence="1">Mor transcription activator domain-containing protein</fullName>
    </recommendedName>
</protein>
<dbReference type="InterPro" id="IPR009057">
    <property type="entry name" value="Homeodomain-like_sf"/>
</dbReference>
<comment type="caution">
    <text evidence="2">The sequence shown here is derived from an EMBL/GenBank/DDBJ whole genome shotgun (WGS) entry which is preliminary data.</text>
</comment>
<dbReference type="EMBL" id="APBN01000011">
    <property type="protein sequence ID" value="EMT50902.1"/>
    <property type="molecule type" value="Genomic_DNA"/>
</dbReference>
<dbReference type="InterPro" id="IPR049739">
    <property type="entry name" value="YraL-like"/>
</dbReference>
<evidence type="ECO:0000313" key="2">
    <source>
        <dbReference type="EMBL" id="EMT50902.1"/>
    </source>
</evidence>
<dbReference type="NCBIfam" id="NF040785">
    <property type="entry name" value="CD3324_fam"/>
    <property type="match status" value="1"/>
</dbReference>
<dbReference type="RefSeq" id="WP_003390428.1">
    <property type="nucleotide sequence ID" value="NZ_APBN01000011.1"/>
</dbReference>
<dbReference type="InterPro" id="IPR014875">
    <property type="entry name" value="Mor_transcription_activator"/>
</dbReference>
<dbReference type="AlphaFoldDB" id="M8DC14"/>
<evidence type="ECO:0000259" key="1">
    <source>
        <dbReference type="Pfam" id="PF08765"/>
    </source>
</evidence>
<proteinExistence type="predicted"/>
<name>M8DC14_9BACL</name>
<dbReference type="OrthoDB" id="9800398at2"/>
<dbReference type="Proteomes" id="UP000012081">
    <property type="component" value="Unassembled WGS sequence"/>
</dbReference>
<gene>
    <name evidence="2" type="ORF">I532_19891</name>
</gene>
<accession>M8DC14</accession>
<feature type="domain" description="Mor transcription activator" evidence="1">
    <location>
        <begin position="11"/>
        <end position="90"/>
    </location>
</feature>